<feature type="transmembrane region" description="Helical" evidence="1">
    <location>
        <begin position="67"/>
        <end position="88"/>
    </location>
</feature>
<dbReference type="HOGENOM" id="CLU_033863_15_1_5"/>
<feature type="transmembrane region" description="Helical" evidence="1">
    <location>
        <begin position="265"/>
        <end position="286"/>
    </location>
</feature>
<dbReference type="AlphaFoldDB" id="A0A0B4XCZ8"/>
<geneLocation type="plasmid" evidence="3 4">
    <name>pRgalR602c</name>
</geneLocation>
<dbReference type="PANTHER" id="PTHR22911:SF102">
    <property type="entry name" value="MEMBRANE PROTEIN"/>
    <property type="match status" value="1"/>
</dbReference>
<dbReference type="Proteomes" id="UP000031368">
    <property type="component" value="Plasmid pRgalR602c"/>
</dbReference>
<feature type="transmembrane region" description="Helical" evidence="1">
    <location>
        <begin position="212"/>
        <end position="232"/>
    </location>
</feature>
<reference evidence="3 4" key="1">
    <citation type="submission" date="2013-11" db="EMBL/GenBank/DDBJ databases">
        <title>Complete genome sequence of Rhizobium gallicum bv. gallicum R602.</title>
        <authorList>
            <person name="Bustos P."/>
            <person name="Santamaria R.I."/>
            <person name="Lozano L."/>
            <person name="Acosta J.L."/>
            <person name="Ormeno-Orrillo E."/>
            <person name="Rogel M.A."/>
            <person name="Romero D."/>
            <person name="Cevallos M.A."/>
            <person name="Martinez-Romero E."/>
            <person name="Gonzalez V."/>
        </authorList>
    </citation>
    <scope>NUCLEOTIDE SEQUENCE [LARGE SCALE GENOMIC DNA]</scope>
    <source>
        <strain evidence="3 4">R602</strain>
        <plasmid evidence="3 4">pRgalR602c</plasmid>
    </source>
</reference>
<feature type="transmembrane region" description="Helical" evidence="1">
    <location>
        <begin position="37"/>
        <end position="55"/>
    </location>
</feature>
<dbReference type="SUPFAM" id="SSF103481">
    <property type="entry name" value="Multidrug resistance efflux transporter EmrE"/>
    <property type="match status" value="2"/>
</dbReference>
<dbReference type="Pfam" id="PF00892">
    <property type="entry name" value="EamA"/>
    <property type="match status" value="2"/>
</dbReference>
<evidence type="ECO:0000313" key="4">
    <source>
        <dbReference type="Proteomes" id="UP000031368"/>
    </source>
</evidence>
<feature type="transmembrane region" description="Helical" evidence="1">
    <location>
        <begin position="125"/>
        <end position="145"/>
    </location>
</feature>
<dbReference type="EMBL" id="CP006880">
    <property type="protein sequence ID" value="AJD44402.1"/>
    <property type="molecule type" value="Genomic_DNA"/>
</dbReference>
<evidence type="ECO:0000259" key="2">
    <source>
        <dbReference type="Pfam" id="PF00892"/>
    </source>
</evidence>
<organism evidence="3 4">
    <name type="scientific">Rhizobium gallicum bv. gallicum R602sp</name>
    <dbReference type="NCBI Taxonomy" id="1041138"/>
    <lineage>
        <taxon>Bacteria</taxon>
        <taxon>Pseudomonadati</taxon>
        <taxon>Pseudomonadota</taxon>
        <taxon>Alphaproteobacteria</taxon>
        <taxon>Hyphomicrobiales</taxon>
        <taxon>Rhizobiaceae</taxon>
        <taxon>Rhizobium/Agrobacterium group</taxon>
        <taxon>Rhizobium</taxon>
    </lineage>
</organism>
<name>A0A0B4XCZ8_9HYPH</name>
<dbReference type="InterPro" id="IPR000620">
    <property type="entry name" value="EamA_dom"/>
</dbReference>
<dbReference type="GO" id="GO:0016020">
    <property type="term" value="C:membrane"/>
    <property type="evidence" value="ECO:0007669"/>
    <property type="project" value="InterPro"/>
</dbReference>
<feature type="domain" description="EamA" evidence="2">
    <location>
        <begin position="13"/>
        <end position="138"/>
    </location>
</feature>
<feature type="domain" description="EamA" evidence="2">
    <location>
        <begin position="153"/>
        <end position="281"/>
    </location>
</feature>
<keyword evidence="3" id="KW-0614">Plasmid</keyword>
<proteinExistence type="predicted"/>
<feature type="transmembrane region" description="Helical" evidence="1">
    <location>
        <begin position="239"/>
        <end position="259"/>
    </location>
</feature>
<accession>A0A0B4XCZ8</accession>
<dbReference type="PANTHER" id="PTHR22911">
    <property type="entry name" value="ACYL-MALONYL CONDENSING ENZYME-RELATED"/>
    <property type="match status" value="1"/>
</dbReference>
<dbReference type="InterPro" id="IPR037185">
    <property type="entry name" value="EmrE-like"/>
</dbReference>
<sequence length="302" mass="32002">MFKNPKAAAANLAVANAIFGTIGLFAVEAGLPPFATVFWRCVFATVFLLVWCIGFGHLAPANLSPRLLIYAAIGGIGNIGSSVALFGAYKFYSIATATIIYHVQPFFVVLIGALALRETIKASEILWILLAFVGLILSTGLIGTTGGDDSWIPGVGLSLVAAFLYAVGTIIGKELGAQRPEVTTLVQTIVGALLLSPFADLAAPVPVQSWKWLISLGILHTGIAYVLLFSAYPRLRTPVIGVFAFIFPLVAILVDLLVYDKPIHLLQAAGLLLIMLGTLGVQLGWAGNFRRVRAVQGSSNPN</sequence>
<keyword evidence="4" id="KW-1185">Reference proteome</keyword>
<evidence type="ECO:0000313" key="3">
    <source>
        <dbReference type="EMBL" id="AJD44402.1"/>
    </source>
</evidence>
<feature type="transmembrane region" description="Helical" evidence="1">
    <location>
        <begin position="151"/>
        <end position="172"/>
    </location>
</feature>
<keyword evidence="1" id="KW-1133">Transmembrane helix</keyword>
<keyword evidence="1" id="KW-0812">Transmembrane</keyword>
<gene>
    <name evidence="3" type="ORF">RGR602_PC00362</name>
</gene>
<evidence type="ECO:0000256" key="1">
    <source>
        <dbReference type="SAM" id="Phobius"/>
    </source>
</evidence>
<feature type="transmembrane region" description="Helical" evidence="1">
    <location>
        <begin position="12"/>
        <end position="31"/>
    </location>
</feature>
<feature type="transmembrane region" description="Helical" evidence="1">
    <location>
        <begin position="94"/>
        <end position="116"/>
    </location>
</feature>
<dbReference type="KEGG" id="rga:RGR602_PC00362"/>
<dbReference type="RefSeq" id="WP_040114770.1">
    <property type="nucleotide sequence ID" value="NZ_CP006880.1"/>
</dbReference>
<feature type="transmembrane region" description="Helical" evidence="1">
    <location>
        <begin position="184"/>
        <end position="206"/>
    </location>
</feature>
<keyword evidence="1" id="KW-0472">Membrane</keyword>
<protein>
    <submittedName>
        <fullName evidence="3">DMT superfamily inner membrane transporter protein</fullName>
    </submittedName>
</protein>